<proteinExistence type="predicted"/>
<keyword evidence="1" id="KW-0732">Signal</keyword>
<gene>
    <name evidence="2" type="ORF">CUC53_15755</name>
</gene>
<dbReference type="InterPro" id="IPR042230">
    <property type="entry name" value="CusF_sf"/>
</dbReference>
<evidence type="ECO:0000313" key="3">
    <source>
        <dbReference type="Proteomes" id="UP000235861"/>
    </source>
</evidence>
<dbReference type="RefSeq" id="WP_100295023.1">
    <property type="nucleotide sequence ID" value="NZ_PGGC01000158.1"/>
</dbReference>
<evidence type="ECO:0000256" key="1">
    <source>
        <dbReference type="SAM" id="SignalP"/>
    </source>
</evidence>
<sequence>MNYKTLAITLLLSLATYSQAQAANHQGHDMSQMGEMKGMQEMTMTRGVISRIDEANGKIGIKHETISNLNMPPMTMVFSVADPAQLKGLKAGDPVSFHAENQGGQLTVTHIQPQ</sequence>
<dbReference type="InterPro" id="IPR021647">
    <property type="entry name" value="CusF_Ec"/>
</dbReference>
<dbReference type="Gene3D" id="2.40.50.320">
    <property type="entry name" value="Copper binding periplasmic protein CusF"/>
    <property type="match status" value="1"/>
</dbReference>
<dbReference type="Proteomes" id="UP000235861">
    <property type="component" value="Unassembled WGS sequence"/>
</dbReference>
<comment type="caution">
    <text evidence="2">The sequence shown here is derived from an EMBL/GenBank/DDBJ whole genome shotgun (WGS) entry which is preliminary data.</text>
</comment>
<dbReference type="EMBL" id="PGGC01000158">
    <property type="protein sequence ID" value="PJG57858.1"/>
    <property type="molecule type" value="Genomic_DNA"/>
</dbReference>
<accession>A0A2H9U1M1</accession>
<name>A0A2H9U1M1_9GAMM</name>
<reference evidence="2 3" key="1">
    <citation type="submission" date="2017-11" db="EMBL/GenBank/DDBJ databases">
        <title>Draft genome sequence of environmental isolate Aeromonas cavernicola sp. nov. MDC 2508.</title>
        <authorList>
            <person name="Colston S.M."/>
            <person name="Navarro A."/>
            <person name="Martinez-Murcia A.J."/>
            <person name="Graf J."/>
        </authorList>
    </citation>
    <scope>NUCLEOTIDE SEQUENCE [LARGE SCALE GENOMIC DNA]</scope>
    <source>
        <strain evidence="2 3">MDC 2508</strain>
    </source>
</reference>
<dbReference type="Pfam" id="PF11604">
    <property type="entry name" value="CusF_Ec"/>
    <property type="match status" value="1"/>
</dbReference>
<dbReference type="AlphaFoldDB" id="A0A2H9U1M1"/>
<organism evidence="2 3">
    <name type="scientific">Aeromonas cavernicola</name>
    <dbReference type="NCBI Taxonomy" id="1006623"/>
    <lineage>
        <taxon>Bacteria</taxon>
        <taxon>Pseudomonadati</taxon>
        <taxon>Pseudomonadota</taxon>
        <taxon>Gammaproteobacteria</taxon>
        <taxon>Aeromonadales</taxon>
        <taxon>Aeromonadaceae</taxon>
        <taxon>Aeromonas</taxon>
    </lineage>
</organism>
<dbReference type="OrthoDB" id="5771277at2"/>
<feature type="signal peptide" evidence="1">
    <location>
        <begin position="1"/>
        <end position="22"/>
    </location>
</feature>
<keyword evidence="3" id="KW-1185">Reference proteome</keyword>
<feature type="chain" id="PRO_5014113692" evidence="1">
    <location>
        <begin position="23"/>
        <end position="114"/>
    </location>
</feature>
<protein>
    <submittedName>
        <fullName evidence="2">Secretion protein HlyD</fullName>
    </submittedName>
</protein>
<evidence type="ECO:0000313" key="2">
    <source>
        <dbReference type="EMBL" id="PJG57858.1"/>
    </source>
</evidence>